<evidence type="ECO:0000256" key="1">
    <source>
        <dbReference type="SAM" id="MobiDB-lite"/>
    </source>
</evidence>
<name>A0A8S9QEQ7_BRACR</name>
<accession>A0A8S9QEQ7</accession>
<sequence length="142" mass="14887">MGQDNYHVGLLGGSCPYPTVSPPSSLVSSVANSVNLEVRSEGWMFRARDLAHFFDLTTGSIKTSKVKKKGKNRPASDSSAATGQGGSSEAAMGTQSDDPPKKKTKKKKKIAEGDVNEVQTGLSKDMQGREVAIREGSGDGAA</sequence>
<proteinExistence type="predicted"/>
<feature type="compositionally biased region" description="Basic and acidic residues" evidence="1">
    <location>
        <begin position="126"/>
        <end position="142"/>
    </location>
</feature>
<dbReference type="Proteomes" id="UP000712600">
    <property type="component" value="Unassembled WGS sequence"/>
</dbReference>
<comment type="caution">
    <text evidence="2">The sequence shown here is derived from an EMBL/GenBank/DDBJ whole genome shotgun (WGS) entry which is preliminary data.</text>
</comment>
<dbReference type="EMBL" id="QGKX02001290">
    <property type="protein sequence ID" value="KAF3540266.1"/>
    <property type="molecule type" value="Genomic_DNA"/>
</dbReference>
<protein>
    <submittedName>
        <fullName evidence="2">Uncharacterized protein</fullName>
    </submittedName>
</protein>
<organism evidence="2 3">
    <name type="scientific">Brassica cretica</name>
    <name type="common">Mustard</name>
    <dbReference type="NCBI Taxonomy" id="69181"/>
    <lineage>
        <taxon>Eukaryota</taxon>
        <taxon>Viridiplantae</taxon>
        <taxon>Streptophyta</taxon>
        <taxon>Embryophyta</taxon>
        <taxon>Tracheophyta</taxon>
        <taxon>Spermatophyta</taxon>
        <taxon>Magnoliopsida</taxon>
        <taxon>eudicotyledons</taxon>
        <taxon>Gunneridae</taxon>
        <taxon>Pentapetalae</taxon>
        <taxon>rosids</taxon>
        <taxon>malvids</taxon>
        <taxon>Brassicales</taxon>
        <taxon>Brassicaceae</taxon>
        <taxon>Brassiceae</taxon>
        <taxon>Brassica</taxon>
    </lineage>
</organism>
<evidence type="ECO:0000313" key="3">
    <source>
        <dbReference type="Proteomes" id="UP000712600"/>
    </source>
</evidence>
<reference evidence="2" key="1">
    <citation type="submission" date="2019-12" db="EMBL/GenBank/DDBJ databases">
        <title>Genome sequencing and annotation of Brassica cretica.</title>
        <authorList>
            <person name="Studholme D.J."/>
            <person name="Sarris P."/>
        </authorList>
    </citation>
    <scope>NUCLEOTIDE SEQUENCE</scope>
    <source>
        <strain evidence="2">PFS-109/04</strain>
        <tissue evidence="2">Leaf</tissue>
    </source>
</reference>
<gene>
    <name evidence="2" type="ORF">F2Q69_00023776</name>
</gene>
<feature type="region of interest" description="Disordered" evidence="1">
    <location>
        <begin position="62"/>
        <end position="142"/>
    </location>
</feature>
<evidence type="ECO:0000313" key="2">
    <source>
        <dbReference type="EMBL" id="KAF3540266.1"/>
    </source>
</evidence>
<dbReference type="AlphaFoldDB" id="A0A8S9QEQ7"/>